<dbReference type="InterPro" id="IPR035892">
    <property type="entry name" value="C2_domain_sf"/>
</dbReference>
<dbReference type="InterPro" id="IPR000008">
    <property type="entry name" value="C2_dom"/>
</dbReference>
<dbReference type="PANTHER" id="PTHR10194:SF60">
    <property type="entry name" value="RAS GTPASE-ACTIVATING PROTEIN RASKOL"/>
    <property type="match status" value="1"/>
</dbReference>
<evidence type="ECO:0000259" key="3">
    <source>
        <dbReference type="PROSITE" id="PS50004"/>
    </source>
</evidence>
<dbReference type="AlphaFoldDB" id="A0A5C3M9M6"/>
<evidence type="ECO:0000313" key="5">
    <source>
        <dbReference type="EMBL" id="TFK41156.1"/>
    </source>
</evidence>
<evidence type="ECO:0000313" key="6">
    <source>
        <dbReference type="Proteomes" id="UP000308652"/>
    </source>
</evidence>
<reference evidence="5 6" key="1">
    <citation type="journal article" date="2019" name="Nat. Ecol. Evol.">
        <title>Megaphylogeny resolves global patterns of mushroom evolution.</title>
        <authorList>
            <person name="Varga T."/>
            <person name="Krizsan K."/>
            <person name="Foldi C."/>
            <person name="Dima B."/>
            <person name="Sanchez-Garcia M."/>
            <person name="Sanchez-Ramirez S."/>
            <person name="Szollosi G.J."/>
            <person name="Szarkandi J.G."/>
            <person name="Papp V."/>
            <person name="Albert L."/>
            <person name="Andreopoulos W."/>
            <person name="Angelini C."/>
            <person name="Antonin V."/>
            <person name="Barry K.W."/>
            <person name="Bougher N.L."/>
            <person name="Buchanan P."/>
            <person name="Buyck B."/>
            <person name="Bense V."/>
            <person name="Catcheside P."/>
            <person name="Chovatia M."/>
            <person name="Cooper J."/>
            <person name="Damon W."/>
            <person name="Desjardin D."/>
            <person name="Finy P."/>
            <person name="Geml J."/>
            <person name="Haridas S."/>
            <person name="Hughes K."/>
            <person name="Justo A."/>
            <person name="Karasinski D."/>
            <person name="Kautmanova I."/>
            <person name="Kiss B."/>
            <person name="Kocsube S."/>
            <person name="Kotiranta H."/>
            <person name="LaButti K.M."/>
            <person name="Lechner B.E."/>
            <person name="Liimatainen K."/>
            <person name="Lipzen A."/>
            <person name="Lukacs Z."/>
            <person name="Mihaltcheva S."/>
            <person name="Morgado L.N."/>
            <person name="Niskanen T."/>
            <person name="Noordeloos M.E."/>
            <person name="Ohm R.A."/>
            <person name="Ortiz-Santana B."/>
            <person name="Ovrebo C."/>
            <person name="Racz N."/>
            <person name="Riley R."/>
            <person name="Savchenko A."/>
            <person name="Shiryaev A."/>
            <person name="Soop K."/>
            <person name="Spirin V."/>
            <person name="Szebenyi C."/>
            <person name="Tomsovsky M."/>
            <person name="Tulloss R.E."/>
            <person name="Uehling J."/>
            <person name="Grigoriev I.V."/>
            <person name="Vagvolgyi C."/>
            <person name="Papp T."/>
            <person name="Martin F.M."/>
            <person name="Miettinen O."/>
            <person name="Hibbett D.S."/>
            <person name="Nagy L.G."/>
        </authorList>
    </citation>
    <scope>NUCLEOTIDE SEQUENCE [LARGE SCALE GENOMIC DNA]</scope>
    <source>
        <strain evidence="5 6">CBS 166.37</strain>
    </source>
</reference>
<dbReference type="SUPFAM" id="SSF49562">
    <property type="entry name" value="C2 domain (Calcium/lipid-binding domain, CaLB)"/>
    <property type="match status" value="1"/>
</dbReference>
<dbReference type="Gene3D" id="1.10.506.10">
    <property type="entry name" value="GTPase Activation - p120gap, domain 1"/>
    <property type="match status" value="1"/>
</dbReference>
<dbReference type="SMART" id="SM00239">
    <property type="entry name" value="C2"/>
    <property type="match status" value="1"/>
</dbReference>
<dbReference type="SMART" id="SM00323">
    <property type="entry name" value="RasGAP"/>
    <property type="match status" value="1"/>
</dbReference>
<dbReference type="STRING" id="68775.A0A5C3M9M6"/>
<feature type="region of interest" description="Disordered" evidence="2">
    <location>
        <begin position="709"/>
        <end position="788"/>
    </location>
</feature>
<dbReference type="PROSITE" id="PS50004">
    <property type="entry name" value="C2"/>
    <property type="match status" value="1"/>
</dbReference>
<dbReference type="Proteomes" id="UP000308652">
    <property type="component" value="Unassembled WGS sequence"/>
</dbReference>
<dbReference type="PANTHER" id="PTHR10194">
    <property type="entry name" value="RAS GTPASE-ACTIVATING PROTEINS"/>
    <property type="match status" value="1"/>
</dbReference>
<dbReference type="InterPro" id="IPR001936">
    <property type="entry name" value="RasGAP_dom"/>
</dbReference>
<dbReference type="OrthoDB" id="775356at2759"/>
<gene>
    <name evidence="5" type="ORF">BDQ12DRAFT_678995</name>
</gene>
<dbReference type="EMBL" id="ML213595">
    <property type="protein sequence ID" value="TFK41156.1"/>
    <property type="molecule type" value="Genomic_DNA"/>
</dbReference>
<keyword evidence="6" id="KW-1185">Reference proteome</keyword>
<dbReference type="Gene3D" id="2.60.40.150">
    <property type="entry name" value="C2 domain"/>
    <property type="match status" value="1"/>
</dbReference>
<protein>
    <submittedName>
        <fullName evidence="5">Rho GTPase activation protein</fullName>
    </submittedName>
</protein>
<evidence type="ECO:0000259" key="4">
    <source>
        <dbReference type="PROSITE" id="PS50018"/>
    </source>
</evidence>
<dbReference type="InterPro" id="IPR039360">
    <property type="entry name" value="Ras_GTPase"/>
</dbReference>
<dbReference type="CDD" id="cd05137">
    <property type="entry name" value="RasGAP_CLA2_BUD2"/>
    <property type="match status" value="1"/>
</dbReference>
<organism evidence="5 6">
    <name type="scientific">Crucibulum laeve</name>
    <dbReference type="NCBI Taxonomy" id="68775"/>
    <lineage>
        <taxon>Eukaryota</taxon>
        <taxon>Fungi</taxon>
        <taxon>Dikarya</taxon>
        <taxon>Basidiomycota</taxon>
        <taxon>Agaricomycotina</taxon>
        <taxon>Agaricomycetes</taxon>
        <taxon>Agaricomycetidae</taxon>
        <taxon>Agaricales</taxon>
        <taxon>Agaricineae</taxon>
        <taxon>Nidulariaceae</taxon>
        <taxon>Crucibulum</taxon>
    </lineage>
</organism>
<feature type="domain" description="C2" evidence="3">
    <location>
        <begin position="177"/>
        <end position="311"/>
    </location>
</feature>
<dbReference type="GO" id="GO:0005096">
    <property type="term" value="F:GTPase activator activity"/>
    <property type="evidence" value="ECO:0007669"/>
    <property type="project" value="UniProtKB-KW"/>
</dbReference>
<sequence>MSDQLDQIGLQETTLREFFVSADLYISNVAGAALRKPVSSAQRKKLDKRDSSSALAEENKLKEKSSWLTPTRGLSGVGQWRSAKCRLTEEGERCLLNIYVDDSILYQTVYIHLLHQTDIRHADSSLFFRKDCLAIYCIDGQRWTSAYASEPIYLQFVNSETCVTWLTLLKSYAIPEIYGRWFFPSDGGSYRMWRQVELKIIQGRNLGATKAVEVGRAFSTDIEPNAEIDIVDMDVSCEIHLSDLLCGRTTVKKGIGSPDWHEQFLFPDLPPFENLDILVWREKRLFKPVILGSVRIPLTNFRRGETVEGWFPVLQSGSFQNDVQVGELRLKIRIDEEIVLPNSAYSGLLKTLHSRNFLDWICDFENKLNLKTASTQLMSIAIARDVLVEQVQVFASREVENSSSSHRTLFRGNSILTKVMESCMALYGKAFLEASIGNVLRRLCAEKISIEVDPARSGKNSKDLERNVEQLIYWCQEFWNQIYSTRAECPQEMRRLFGTIRQLVERRCRTEQAPAELQEELPLQSVSAFCFLRFIVPAILNPHLFGLCPGLPSVAIQRSLKLIAKVIQSLANLNASVQKESFMAGIREFLRETLPAMKDYILVVSAPDSFSSAQHGGLDRHDRLNIAHSLRQRALTMPMLDRESIPLLPHVLDIPRHLATITSAVIRHSRDFRARPKVYGSNDKFLEELCLQSLAVEEQALQRVSQLATRLTSGPKSASINSSPSKSSLDRFLPSPLSATAGSQRRPRNPGRPSTAPSPSESSSRRNLFVEGSTVERPRMFSRTTASQQVEQDMHMYPNHLKSPSTDSIQGFVTAEPVPETLDDATKRKRNIFRGILRR</sequence>
<feature type="compositionally biased region" description="Low complexity" evidence="2">
    <location>
        <begin position="752"/>
        <end position="766"/>
    </location>
</feature>
<dbReference type="InterPro" id="IPR008936">
    <property type="entry name" value="Rho_GTPase_activation_prot"/>
</dbReference>
<accession>A0A5C3M9M6</accession>
<evidence type="ECO:0000256" key="2">
    <source>
        <dbReference type="SAM" id="MobiDB-lite"/>
    </source>
</evidence>
<dbReference type="PROSITE" id="PS50018">
    <property type="entry name" value="RAS_GTPASE_ACTIV_2"/>
    <property type="match status" value="1"/>
</dbReference>
<evidence type="ECO:0000256" key="1">
    <source>
        <dbReference type="ARBA" id="ARBA00022468"/>
    </source>
</evidence>
<dbReference type="Pfam" id="PF00168">
    <property type="entry name" value="C2"/>
    <property type="match status" value="1"/>
</dbReference>
<feature type="compositionally biased region" description="Low complexity" evidence="2">
    <location>
        <begin position="713"/>
        <end position="727"/>
    </location>
</feature>
<name>A0A5C3M9M6_9AGAR</name>
<proteinExistence type="predicted"/>
<dbReference type="SUPFAM" id="SSF48350">
    <property type="entry name" value="GTPase activation domain, GAP"/>
    <property type="match status" value="1"/>
</dbReference>
<keyword evidence="1" id="KW-0343">GTPase activation</keyword>
<dbReference type="Pfam" id="PF00616">
    <property type="entry name" value="RasGAP"/>
    <property type="match status" value="1"/>
</dbReference>
<feature type="domain" description="Ras-GAP" evidence="4">
    <location>
        <begin position="369"/>
        <end position="572"/>
    </location>
</feature>